<feature type="chain" id="PRO_5047449147" evidence="1">
    <location>
        <begin position="25"/>
        <end position="314"/>
    </location>
</feature>
<evidence type="ECO:0000259" key="2">
    <source>
        <dbReference type="Pfam" id="PF09084"/>
    </source>
</evidence>
<evidence type="ECO:0000256" key="1">
    <source>
        <dbReference type="SAM" id="SignalP"/>
    </source>
</evidence>
<dbReference type="PIRSF" id="PIRSF027386">
    <property type="entry name" value="UCP027386_ABC_sbc_TM0202"/>
    <property type="match status" value="1"/>
</dbReference>
<feature type="signal peptide" evidence="1">
    <location>
        <begin position="1"/>
        <end position="24"/>
    </location>
</feature>
<dbReference type="Gene3D" id="3.40.190.10">
    <property type="entry name" value="Periplasmic binding protein-like II"/>
    <property type="match status" value="2"/>
</dbReference>
<dbReference type="InterPro" id="IPR027024">
    <property type="entry name" value="UCP027386_ABC_sbc_TM0202"/>
</dbReference>
<gene>
    <name evidence="3" type="ORF">AVCANL283_01640</name>
</gene>
<evidence type="ECO:0000313" key="4">
    <source>
        <dbReference type="Proteomes" id="UP000786183"/>
    </source>
</evidence>
<keyword evidence="4" id="KW-1185">Reference proteome</keyword>
<protein>
    <submittedName>
        <fullName evidence="3">ABC transporter substrate-binding protein</fullName>
    </submittedName>
</protein>
<dbReference type="PANTHER" id="PTHR30024:SF46">
    <property type="entry name" value="ABC TRANSPORTER, SUBSTRATE-BINDING LIPOPROTEIN"/>
    <property type="match status" value="1"/>
</dbReference>
<dbReference type="Proteomes" id="UP000786183">
    <property type="component" value="Unassembled WGS sequence"/>
</dbReference>
<proteinExistence type="predicted"/>
<organism evidence="3 4">
    <name type="scientific">Campylobacter canadensis</name>
    <dbReference type="NCBI Taxonomy" id="449520"/>
    <lineage>
        <taxon>Bacteria</taxon>
        <taxon>Pseudomonadati</taxon>
        <taxon>Campylobacterota</taxon>
        <taxon>Epsilonproteobacteria</taxon>
        <taxon>Campylobacterales</taxon>
        <taxon>Campylobacteraceae</taxon>
        <taxon>Campylobacter</taxon>
    </lineage>
</organism>
<dbReference type="EMBL" id="JACGBB010000002">
    <property type="protein sequence ID" value="MBZ7986820.1"/>
    <property type="molecule type" value="Genomic_DNA"/>
</dbReference>
<dbReference type="PANTHER" id="PTHR30024">
    <property type="entry name" value="ALIPHATIC SULFONATES-BINDING PROTEIN-RELATED"/>
    <property type="match status" value="1"/>
</dbReference>
<dbReference type="SUPFAM" id="SSF53850">
    <property type="entry name" value="Periplasmic binding protein-like II"/>
    <property type="match status" value="1"/>
</dbReference>
<dbReference type="Pfam" id="PF09084">
    <property type="entry name" value="NMT1"/>
    <property type="match status" value="1"/>
</dbReference>
<sequence length="314" mass="35082">MKRREFLNICAAGLCVLNAPNLFANNHYKIFVAPSIPSITIAKAALNRVDTSVKVWKNPDELRVGVASNKMQIMMSPTNVCTMLYNKGFDVGYVNFLTTLQTSLISKNKAISELKQLVGKSIILPFKNDMPDIILRTLLKHLGIDFNKINFIYTNTPPEALALFLSKNEIDAAYLPEPMASAAKLKAKLKSINIYDGISSDKLWKECFNKSIYQAGIIANHKFYEENKSYFISLENDLKASLKWILQNKSEAALIGANLLNAPQKAIELSINNANLCVENAKDVKKEVLEFLKIIHEYNPALVGGKVHDDIFLG</sequence>
<reference evidence="3 4" key="1">
    <citation type="submission" date="2020-07" db="EMBL/GenBank/DDBJ databases">
        <title>Transfer of Campylobacter canadensis to the novel genus Avispirillum gen. nov., that also includes two novel species recovered from migratory waterfowl: Avispirillum anseris sp. nov. and Avispirillum brantae sp. nov.</title>
        <authorList>
            <person name="Miller W.G."/>
            <person name="Chapman M.H."/>
            <person name="Yee E."/>
            <person name="Inglis G.D."/>
        </authorList>
    </citation>
    <scope>NUCLEOTIDE SEQUENCE [LARGE SCALE GENOMIC DNA]</scope>
    <source>
        <strain evidence="3 4">L283</strain>
    </source>
</reference>
<accession>A0ABS7WPY2</accession>
<feature type="domain" description="SsuA/THI5-like" evidence="2">
    <location>
        <begin position="66"/>
        <end position="252"/>
    </location>
</feature>
<keyword evidence="1" id="KW-0732">Signal</keyword>
<dbReference type="InterPro" id="IPR015168">
    <property type="entry name" value="SsuA/THI5"/>
</dbReference>
<comment type="caution">
    <text evidence="3">The sequence shown here is derived from an EMBL/GenBank/DDBJ whole genome shotgun (WGS) entry which is preliminary data.</text>
</comment>
<evidence type="ECO:0000313" key="3">
    <source>
        <dbReference type="EMBL" id="MBZ7986820.1"/>
    </source>
</evidence>
<name>A0ABS7WPY2_9BACT</name>
<dbReference type="RefSeq" id="WP_224325143.1">
    <property type="nucleotide sequence ID" value="NZ_JACGBB010000002.1"/>
</dbReference>